<dbReference type="Pfam" id="PF14559">
    <property type="entry name" value="TPR_19"/>
    <property type="match status" value="1"/>
</dbReference>
<dbReference type="PANTHER" id="PTHR44858:SF1">
    <property type="entry name" value="UDP-N-ACETYLGLUCOSAMINE--PEPTIDE N-ACETYLGLUCOSAMINYLTRANSFERASE SPINDLY-RELATED"/>
    <property type="match status" value="1"/>
</dbReference>
<dbReference type="PROSITE" id="PS50005">
    <property type="entry name" value="TPR"/>
    <property type="match status" value="3"/>
</dbReference>
<dbReference type="Gene3D" id="1.25.40.10">
    <property type="entry name" value="Tetratricopeptide repeat domain"/>
    <property type="match status" value="2"/>
</dbReference>
<dbReference type="InterPro" id="IPR011990">
    <property type="entry name" value="TPR-like_helical_dom_sf"/>
</dbReference>
<keyword evidence="2" id="KW-0802">TPR repeat</keyword>
<keyword evidence="1" id="KW-0677">Repeat</keyword>
<name>A0A3B0W5C2_9ZZZZ</name>
<feature type="region of interest" description="Disordered" evidence="3">
    <location>
        <begin position="1"/>
        <end position="42"/>
    </location>
</feature>
<accession>A0A3B0W5C2</accession>
<evidence type="ECO:0000313" key="4">
    <source>
        <dbReference type="EMBL" id="VAW47630.1"/>
    </source>
</evidence>
<gene>
    <name evidence="4" type="ORF">MNBD_GAMMA04-482</name>
</gene>
<dbReference type="InterPro" id="IPR019734">
    <property type="entry name" value="TPR_rpt"/>
</dbReference>
<dbReference type="EMBL" id="UOFB01000210">
    <property type="protein sequence ID" value="VAW47630.1"/>
    <property type="molecule type" value="Genomic_DNA"/>
</dbReference>
<feature type="compositionally biased region" description="Polar residues" evidence="3">
    <location>
        <begin position="1"/>
        <end position="10"/>
    </location>
</feature>
<protein>
    <submittedName>
        <fullName evidence="4">Uncharacterized protein</fullName>
    </submittedName>
</protein>
<evidence type="ECO:0000256" key="2">
    <source>
        <dbReference type="ARBA" id="ARBA00022803"/>
    </source>
</evidence>
<evidence type="ECO:0000256" key="3">
    <source>
        <dbReference type="SAM" id="MobiDB-lite"/>
    </source>
</evidence>
<dbReference type="SUPFAM" id="SSF48452">
    <property type="entry name" value="TPR-like"/>
    <property type="match status" value="1"/>
</dbReference>
<evidence type="ECO:0000256" key="1">
    <source>
        <dbReference type="ARBA" id="ARBA00022737"/>
    </source>
</evidence>
<reference evidence="4" key="1">
    <citation type="submission" date="2018-06" db="EMBL/GenBank/DDBJ databases">
        <authorList>
            <person name="Zhirakovskaya E."/>
        </authorList>
    </citation>
    <scope>NUCLEOTIDE SEQUENCE</scope>
</reference>
<dbReference type="Pfam" id="PF13432">
    <property type="entry name" value="TPR_16"/>
    <property type="match status" value="1"/>
</dbReference>
<dbReference type="SMART" id="SM00028">
    <property type="entry name" value="TPR"/>
    <property type="match status" value="4"/>
</dbReference>
<sequence length="282" mass="31190">PLINTKNTSSFEEHGEINTFSQHQDDHSLSEGSSPVQEMDATARQAVKREINQRVTNVSNASRQSLNQIVTKKSNPPSPKAVIKVHSEESILSEAYLSYQQGDFLSAEQSFESVLAMNPQNEFALIGLGNILASKQQYVAAMNYYQRALAAEPSSLNAFEAIANISDHIALSSDWKKALTDMAQDHSESATLQYALGNLYAEGQDWLAAQSAYFQAVALEPDNADYLVNLAVSLDQLGKYNMAARYYTEALAFVDVEKVNFNEAQVKNRLISIRQFIAGRNP</sequence>
<dbReference type="AlphaFoldDB" id="A0A3B0W5C2"/>
<feature type="non-terminal residue" evidence="4">
    <location>
        <position position="1"/>
    </location>
</feature>
<dbReference type="PANTHER" id="PTHR44858">
    <property type="entry name" value="TETRATRICOPEPTIDE REPEAT PROTEIN 6"/>
    <property type="match status" value="1"/>
</dbReference>
<proteinExistence type="predicted"/>
<dbReference type="InterPro" id="IPR050498">
    <property type="entry name" value="Ycf3"/>
</dbReference>
<organism evidence="4">
    <name type="scientific">hydrothermal vent metagenome</name>
    <dbReference type="NCBI Taxonomy" id="652676"/>
    <lineage>
        <taxon>unclassified sequences</taxon>
        <taxon>metagenomes</taxon>
        <taxon>ecological metagenomes</taxon>
    </lineage>
</organism>